<feature type="region of interest" description="Disordered" evidence="1">
    <location>
        <begin position="1"/>
        <end position="46"/>
    </location>
</feature>
<organism evidence="2 3">
    <name type="scientific">Streptomyces stramineus</name>
    <dbReference type="NCBI Taxonomy" id="173861"/>
    <lineage>
        <taxon>Bacteria</taxon>
        <taxon>Bacillati</taxon>
        <taxon>Actinomycetota</taxon>
        <taxon>Actinomycetes</taxon>
        <taxon>Kitasatosporales</taxon>
        <taxon>Streptomycetaceae</taxon>
        <taxon>Streptomyces</taxon>
    </lineage>
</organism>
<accession>A0ABP3KV40</accession>
<evidence type="ECO:0000313" key="2">
    <source>
        <dbReference type="EMBL" id="GAA0487661.1"/>
    </source>
</evidence>
<gene>
    <name evidence="2" type="ORF">GCM10009544_56140</name>
</gene>
<feature type="compositionally biased region" description="Basic residues" evidence="1">
    <location>
        <begin position="15"/>
        <end position="24"/>
    </location>
</feature>
<evidence type="ECO:0000313" key="3">
    <source>
        <dbReference type="Proteomes" id="UP001499895"/>
    </source>
</evidence>
<comment type="caution">
    <text evidence="2">The sequence shown here is derived from an EMBL/GenBank/DDBJ whole genome shotgun (WGS) entry which is preliminary data.</text>
</comment>
<evidence type="ECO:0000256" key="1">
    <source>
        <dbReference type="SAM" id="MobiDB-lite"/>
    </source>
</evidence>
<name>A0ABP3KV40_9ACTN</name>
<sequence length="46" mass="4807">MLARAREAGVCGASRGHHGVRKGTHASFVGDTSNSLEVFGEKHTKG</sequence>
<reference evidence="3" key="1">
    <citation type="journal article" date="2019" name="Int. J. Syst. Evol. Microbiol.">
        <title>The Global Catalogue of Microorganisms (GCM) 10K type strain sequencing project: providing services to taxonomists for standard genome sequencing and annotation.</title>
        <authorList>
            <consortium name="The Broad Institute Genomics Platform"/>
            <consortium name="The Broad Institute Genome Sequencing Center for Infectious Disease"/>
            <person name="Wu L."/>
            <person name="Ma J."/>
        </authorList>
    </citation>
    <scope>NUCLEOTIDE SEQUENCE [LARGE SCALE GENOMIC DNA]</scope>
    <source>
        <strain evidence="3">JCM 10649</strain>
    </source>
</reference>
<dbReference type="Proteomes" id="UP001499895">
    <property type="component" value="Unassembled WGS sequence"/>
</dbReference>
<proteinExistence type="predicted"/>
<protein>
    <submittedName>
        <fullName evidence="2">Uncharacterized protein</fullName>
    </submittedName>
</protein>
<keyword evidence="3" id="KW-1185">Reference proteome</keyword>
<dbReference type="EMBL" id="BAAAHB010000100">
    <property type="protein sequence ID" value="GAA0487661.1"/>
    <property type="molecule type" value="Genomic_DNA"/>
</dbReference>